<sequence length="592" mass="69534">MMTQNDKMERAAILHIPLSEYAFAESEYGLTIRIRAKKRDLTGCELYYADRVCKKTPIDFYKIPMEICAEDAWFSYYEAKIESPFNRVCYYFRLEKGEEWTYYYADRFTKKLSDIELDDQVIDGRSGYYQYPFILREEIPDVPAWFKKAVVYNIFPDSFASGKNRLVAEKKEKRLADGRICRSRLGGTIKGIRENLDYIQKMGFTCLYLNPIFTAGEYHKYDVLDYYHIDPCMGTEEELKELVEELHARGMKLVIDGVFNHCSWEFFAFQDVVEKGEKSRYCKWFYELEFPVRRPEDPDEIPGYACFAYERKMPKLNTAEREVQMYFADVGAYWIREYHVDGWRLDVANEIDRNFWRRFREAVKKENPEAVLIGEVWENAKTWLRGDAFDSVMNYEFQRICAEYLAEGEADARQAAWQFEQMRLRYPTNIVNGQLNLLDSHDVPRFLSLCGGDVARLKLACVLLMLMPGVPSLFYGDEQKIMGITETEYRRAMVWEDKDSLCAFIRELTEIRKAYVGEKTAYRPKWDWIKDGMFAFLRENADSGFTAVLNAGQPEEIGKIPETEILFSDGYEHGILKENGCLIFQNGTEQGR</sequence>
<dbReference type="CDD" id="cd11338">
    <property type="entry name" value="AmyAc_CMD"/>
    <property type="match status" value="1"/>
</dbReference>
<dbReference type="CDD" id="cd02857">
    <property type="entry name" value="E_set_CDase_PDE_N"/>
    <property type="match status" value="1"/>
</dbReference>
<dbReference type="Pfam" id="PF00128">
    <property type="entry name" value="Alpha-amylase"/>
    <property type="match status" value="1"/>
</dbReference>
<evidence type="ECO:0000256" key="2">
    <source>
        <dbReference type="ARBA" id="ARBA00022801"/>
    </source>
</evidence>
<dbReference type="InterPro" id="IPR014756">
    <property type="entry name" value="Ig_E-set"/>
</dbReference>
<organism evidence="5 6">
    <name type="scientific">Roseburia yibonii</name>
    <dbReference type="NCBI Taxonomy" id="2763063"/>
    <lineage>
        <taxon>Bacteria</taxon>
        <taxon>Bacillati</taxon>
        <taxon>Bacillota</taxon>
        <taxon>Clostridia</taxon>
        <taxon>Lachnospirales</taxon>
        <taxon>Lachnospiraceae</taxon>
        <taxon>Roseburia</taxon>
    </lineage>
</organism>
<gene>
    <name evidence="5" type="ORF">H8Z76_02215</name>
</gene>
<dbReference type="SUPFAM" id="SSF51445">
    <property type="entry name" value="(Trans)glycosidases"/>
    <property type="match status" value="1"/>
</dbReference>
<keyword evidence="2" id="KW-0378">Hydrolase</keyword>
<dbReference type="InterPro" id="IPR004185">
    <property type="entry name" value="Glyco_hydro_13_lg-like_dom"/>
</dbReference>
<dbReference type="InterPro" id="IPR045857">
    <property type="entry name" value="O16G_dom_2"/>
</dbReference>
<dbReference type="Gene3D" id="3.20.20.80">
    <property type="entry name" value="Glycosidases"/>
    <property type="match status" value="1"/>
</dbReference>
<evidence type="ECO:0000256" key="1">
    <source>
        <dbReference type="ARBA" id="ARBA00008061"/>
    </source>
</evidence>
<dbReference type="Pfam" id="PF02903">
    <property type="entry name" value="Alpha-amylase_N"/>
    <property type="match status" value="1"/>
</dbReference>
<comment type="similarity">
    <text evidence="1">Belongs to the glycosyl hydrolase 13 family.</text>
</comment>
<dbReference type="InterPro" id="IPR006047">
    <property type="entry name" value="GH13_cat_dom"/>
</dbReference>
<feature type="domain" description="Glycosyl hydrolase family 13 catalytic" evidence="4">
    <location>
        <begin position="153"/>
        <end position="512"/>
    </location>
</feature>
<dbReference type="EMBL" id="JACOQH010000001">
    <property type="protein sequence ID" value="MBC5752849.1"/>
    <property type="molecule type" value="Genomic_DNA"/>
</dbReference>
<accession>A0ABR7I7F0</accession>
<evidence type="ECO:0000313" key="6">
    <source>
        <dbReference type="Proteomes" id="UP000621540"/>
    </source>
</evidence>
<reference evidence="5 6" key="1">
    <citation type="submission" date="2020-08" db="EMBL/GenBank/DDBJ databases">
        <title>Genome public.</title>
        <authorList>
            <person name="Liu C."/>
            <person name="Sun Q."/>
        </authorList>
    </citation>
    <scope>NUCLEOTIDE SEQUENCE [LARGE SCALE GENOMIC DNA]</scope>
    <source>
        <strain evidence="5 6">BX0805</strain>
    </source>
</reference>
<dbReference type="Gene3D" id="3.90.400.10">
    <property type="entry name" value="Oligo-1,6-glucosidase, Domain 2"/>
    <property type="match status" value="1"/>
</dbReference>
<name>A0ABR7I7F0_9FIRM</name>
<proteinExistence type="inferred from homology"/>
<evidence type="ECO:0000259" key="4">
    <source>
        <dbReference type="SMART" id="SM00642"/>
    </source>
</evidence>
<dbReference type="InterPro" id="IPR017853">
    <property type="entry name" value="GH"/>
</dbReference>
<keyword evidence="6" id="KW-1185">Reference proteome</keyword>
<evidence type="ECO:0000256" key="3">
    <source>
        <dbReference type="ARBA" id="ARBA00023295"/>
    </source>
</evidence>
<keyword evidence="3" id="KW-0326">Glycosidase</keyword>
<evidence type="ECO:0000313" key="5">
    <source>
        <dbReference type="EMBL" id="MBC5752849.1"/>
    </source>
</evidence>
<dbReference type="SMART" id="SM00642">
    <property type="entry name" value="Aamy"/>
    <property type="match status" value="1"/>
</dbReference>
<dbReference type="InterPro" id="IPR013783">
    <property type="entry name" value="Ig-like_fold"/>
</dbReference>
<dbReference type="PANTHER" id="PTHR10357:SF210">
    <property type="entry name" value="MALTODEXTRIN GLUCOSIDASE"/>
    <property type="match status" value="1"/>
</dbReference>
<dbReference type="RefSeq" id="WP_186981525.1">
    <property type="nucleotide sequence ID" value="NZ_JACOQH010000001.1"/>
</dbReference>
<comment type="caution">
    <text evidence="5">The sequence shown here is derived from an EMBL/GenBank/DDBJ whole genome shotgun (WGS) entry which is preliminary data.</text>
</comment>
<dbReference type="Gene3D" id="2.60.40.10">
    <property type="entry name" value="Immunoglobulins"/>
    <property type="match status" value="1"/>
</dbReference>
<dbReference type="Proteomes" id="UP000621540">
    <property type="component" value="Unassembled WGS sequence"/>
</dbReference>
<dbReference type="PANTHER" id="PTHR10357">
    <property type="entry name" value="ALPHA-AMYLASE FAMILY MEMBER"/>
    <property type="match status" value="1"/>
</dbReference>
<protein>
    <submittedName>
        <fullName evidence="5">Alpha-glycosidase</fullName>
    </submittedName>
</protein>
<dbReference type="SUPFAM" id="SSF81296">
    <property type="entry name" value="E set domains"/>
    <property type="match status" value="1"/>
</dbReference>